<reference evidence="3 4" key="1">
    <citation type="submission" date="2017-09" db="EMBL/GenBank/DDBJ databases">
        <title>Bacterial strain isolated from the female urinary microbiota.</title>
        <authorList>
            <person name="Thomas-White K."/>
            <person name="Kumar N."/>
            <person name="Forster S."/>
            <person name="Putonti C."/>
            <person name="Lawley T."/>
            <person name="Wolfe A.J."/>
        </authorList>
    </citation>
    <scope>NUCLEOTIDE SEQUENCE [LARGE SCALE GENOMIC DNA]</scope>
    <source>
        <strain evidence="3 4">UMB0680</strain>
    </source>
</reference>
<feature type="region of interest" description="Disordered" evidence="1">
    <location>
        <begin position="54"/>
        <end position="74"/>
    </location>
</feature>
<dbReference type="Proteomes" id="UP000235703">
    <property type="component" value="Unassembled WGS sequence"/>
</dbReference>
<gene>
    <name evidence="3" type="ORF">CJ198_01640</name>
</gene>
<evidence type="ECO:0000313" key="3">
    <source>
        <dbReference type="EMBL" id="PMB99265.1"/>
    </source>
</evidence>
<organism evidence="3 4">
    <name type="scientific">Brevibacterium luteolum</name>
    <dbReference type="NCBI Taxonomy" id="199591"/>
    <lineage>
        <taxon>Bacteria</taxon>
        <taxon>Bacillati</taxon>
        <taxon>Actinomycetota</taxon>
        <taxon>Actinomycetes</taxon>
        <taxon>Micrococcales</taxon>
        <taxon>Brevibacteriaceae</taxon>
        <taxon>Brevibacterium</taxon>
    </lineage>
</organism>
<protein>
    <submittedName>
        <fullName evidence="3">Uncharacterized protein</fullName>
    </submittedName>
</protein>
<name>A0A2N6PKS3_9MICO</name>
<keyword evidence="2" id="KW-0472">Membrane</keyword>
<comment type="caution">
    <text evidence="3">The sequence shown here is derived from an EMBL/GenBank/DDBJ whole genome shotgun (WGS) entry which is preliminary data.</text>
</comment>
<feature type="transmembrane region" description="Helical" evidence="2">
    <location>
        <begin position="33"/>
        <end position="50"/>
    </location>
</feature>
<keyword evidence="4" id="KW-1185">Reference proteome</keyword>
<evidence type="ECO:0000256" key="2">
    <source>
        <dbReference type="SAM" id="Phobius"/>
    </source>
</evidence>
<sequence>MRRPRWLNTLILAAAAFVIVRIIFHFFDAPWDVLISVGLAVGVLVTDSLWTRRRHRRNASSDSAEPSAFTDQRQ</sequence>
<keyword evidence="2" id="KW-0812">Transmembrane</keyword>
<dbReference type="AlphaFoldDB" id="A0A2N6PKS3"/>
<accession>A0A2N6PKS3</accession>
<feature type="compositionally biased region" description="Polar residues" evidence="1">
    <location>
        <begin position="60"/>
        <end position="74"/>
    </location>
</feature>
<proteinExistence type="predicted"/>
<evidence type="ECO:0000256" key="1">
    <source>
        <dbReference type="SAM" id="MobiDB-lite"/>
    </source>
</evidence>
<dbReference type="RefSeq" id="WP_102160155.1">
    <property type="nucleotide sequence ID" value="NZ_PNFZ01000001.1"/>
</dbReference>
<dbReference type="EMBL" id="PNFZ01000001">
    <property type="protein sequence ID" value="PMB99265.1"/>
    <property type="molecule type" value="Genomic_DNA"/>
</dbReference>
<keyword evidence="2" id="KW-1133">Transmembrane helix</keyword>
<feature type="transmembrane region" description="Helical" evidence="2">
    <location>
        <begin position="7"/>
        <end position="27"/>
    </location>
</feature>
<evidence type="ECO:0000313" key="4">
    <source>
        <dbReference type="Proteomes" id="UP000235703"/>
    </source>
</evidence>